<dbReference type="EMBL" id="MG603697">
    <property type="protein sequence ID" value="AUG88374.1"/>
    <property type="molecule type" value="Genomic_DNA"/>
</dbReference>
<gene>
    <name evidence="1" type="ORF">VPR_010</name>
</gene>
<reference evidence="1 2" key="1">
    <citation type="submission" date="2017-12" db="EMBL/GenBank/DDBJ databases">
        <title>Genomic analysis of a novel phage Vp_R1 lytic to Vibrio parahaemolyticus.</title>
        <authorList>
            <person name="Ren H."/>
            <person name="Li Z."/>
        </authorList>
    </citation>
    <scope>NUCLEOTIDE SEQUENCE [LARGE SCALE GENOMIC DNA]</scope>
</reference>
<proteinExistence type="predicted"/>
<name>A0A2H5BPW8_9CAUD</name>
<protein>
    <submittedName>
        <fullName evidence="1">Uncharacterized protein</fullName>
    </submittedName>
</protein>
<keyword evidence="2" id="KW-1185">Reference proteome</keyword>
<evidence type="ECO:0000313" key="2">
    <source>
        <dbReference type="Proteomes" id="UP000240283"/>
    </source>
</evidence>
<sequence>MIEEVIDELEVGEYRDSSLIKDLEIAKNNLNFKLFRAEQ</sequence>
<accession>A0A2H5BPW8</accession>
<dbReference type="Proteomes" id="UP000240283">
    <property type="component" value="Segment"/>
</dbReference>
<evidence type="ECO:0000313" key="1">
    <source>
        <dbReference type="EMBL" id="AUG88374.1"/>
    </source>
</evidence>
<organism evidence="1 2">
    <name type="scientific">Vibrio phage Vp_R1</name>
    <dbReference type="NCBI Taxonomy" id="2059867"/>
    <lineage>
        <taxon>Viruses</taxon>
        <taxon>Duplodnaviria</taxon>
        <taxon>Heunggongvirae</taxon>
        <taxon>Uroviricota</taxon>
        <taxon>Caudoviricetes</taxon>
        <taxon>Grimontviridae</taxon>
        <taxon>Dalianvirus</taxon>
        <taxon>Dalianvirus R1</taxon>
    </lineage>
</organism>